<keyword evidence="5" id="KW-1185">Reference proteome</keyword>
<dbReference type="InterPro" id="IPR011042">
    <property type="entry name" value="6-blade_b-propeller_TolB-like"/>
</dbReference>
<dbReference type="RefSeq" id="WP_190176354.1">
    <property type="nucleotide sequence ID" value="NZ_BMVF01000002.1"/>
</dbReference>
<protein>
    <recommendedName>
        <fullName evidence="3">Thioredoxin domain-containing protein</fullName>
    </recommendedName>
</protein>
<reference evidence="4" key="2">
    <citation type="submission" date="2020-09" db="EMBL/GenBank/DDBJ databases">
        <authorList>
            <person name="Sun Q."/>
            <person name="Ohkuma M."/>
        </authorList>
    </citation>
    <scope>NUCLEOTIDE SEQUENCE</scope>
    <source>
        <strain evidence="4">JCM 4654</strain>
    </source>
</reference>
<dbReference type="InterPro" id="IPR013766">
    <property type="entry name" value="Thioredoxin_domain"/>
</dbReference>
<dbReference type="Gene3D" id="3.40.30.10">
    <property type="entry name" value="Glutaredoxin"/>
    <property type="match status" value="1"/>
</dbReference>
<evidence type="ECO:0000256" key="2">
    <source>
        <dbReference type="SAM" id="MobiDB-lite"/>
    </source>
</evidence>
<evidence type="ECO:0000313" key="5">
    <source>
        <dbReference type="Proteomes" id="UP000608955"/>
    </source>
</evidence>
<dbReference type="InterPro" id="IPR001258">
    <property type="entry name" value="NHL_repeat"/>
</dbReference>
<evidence type="ECO:0000259" key="3">
    <source>
        <dbReference type="PROSITE" id="PS51352"/>
    </source>
</evidence>
<dbReference type="PROSITE" id="PS51352">
    <property type="entry name" value="THIOREDOXIN_2"/>
    <property type="match status" value="1"/>
</dbReference>
<evidence type="ECO:0000256" key="1">
    <source>
        <dbReference type="ARBA" id="ARBA00022737"/>
    </source>
</evidence>
<proteinExistence type="predicted"/>
<dbReference type="CDD" id="cd14951">
    <property type="entry name" value="NHL-2_like"/>
    <property type="match status" value="1"/>
</dbReference>
<dbReference type="AlphaFoldDB" id="A0A918Y0M1"/>
<reference evidence="4" key="1">
    <citation type="journal article" date="2014" name="Int. J. Syst. Evol. Microbiol.">
        <title>Complete genome sequence of Corynebacterium casei LMG S-19264T (=DSM 44701T), isolated from a smear-ripened cheese.</title>
        <authorList>
            <consortium name="US DOE Joint Genome Institute (JGI-PGF)"/>
            <person name="Walter F."/>
            <person name="Albersmeier A."/>
            <person name="Kalinowski J."/>
            <person name="Ruckert C."/>
        </authorList>
    </citation>
    <scope>NUCLEOTIDE SEQUENCE</scope>
    <source>
        <strain evidence="4">JCM 4654</strain>
    </source>
</reference>
<gene>
    <name evidence="4" type="ORF">GCM10010508_08760</name>
</gene>
<sequence length="621" mass="66468">MNESSPAPATRRPRVRAPELTGAGGWLNTGGKQYSLADLRGRIVILDFWTFCCVNCLHVLDELRELEEKHRDTVVIIGVHSPKFVHETEHRAVADAVERYGVEHPVLDDPDLATWKQYAVRAWPTLVVIDPEGYVVAQHAGEGHAHAIERLVGELEAEHAAKGTLRRGWGHIPEGGPYVPPEPEPTILRFPGKALLLPSGNFLVSDTTRHQLVELAADGETVVRRIGQGGRGLTDGPADRARFQEPQGLALLPDGTVVVADTVNHALRRFDPAGGGTTTLAGTGRQWMQGEATSGPAREVSLSSPWDVAWWEGRVWTAMAGVHQLWAYDPADGTVSVTAGTTNEGLVDGPGGEAWFAQPSGLAATPERLWVADSETSALRWVDPEGHVHTAVGTGLFDFGHRDGDAGQALLQHPLGVTALPDGSVAVSDTYNHALRRYDPATGQVTTLATDLREPSGAVLAGEDIVVVESARHRLTRLRLPEEAVRVEAVAHRTQRAATEVAPGPLELDVIFQAPAGQKLDTRYGPSTRLLVSATPPELLLSGEGAGTDLSRALELNPAVPEGVLHVSAMAASCDDDPVNEYPACHVHQQDWGVPVRLAGSGTDRLPLVLAGMDARPDDAS</sequence>
<accession>A0A918Y0M1</accession>
<dbReference type="InterPro" id="IPR012336">
    <property type="entry name" value="Thioredoxin-like_fold"/>
</dbReference>
<dbReference type="PANTHER" id="PTHR46388:SF2">
    <property type="entry name" value="NHL REPEAT-CONTAINING PROTEIN 2"/>
    <property type="match status" value="1"/>
</dbReference>
<dbReference type="PANTHER" id="PTHR46388">
    <property type="entry name" value="NHL REPEAT-CONTAINING PROTEIN 2"/>
    <property type="match status" value="1"/>
</dbReference>
<dbReference type="SUPFAM" id="SSF101898">
    <property type="entry name" value="NHL repeat"/>
    <property type="match status" value="1"/>
</dbReference>
<organism evidence="4 5">
    <name type="scientific">Streptomyces naganishii JCM 4654</name>
    <dbReference type="NCBI Taxonomy" id="1306179"/>
    <lineage>
        <taxon>Bacteria</taxon>
        <taxon>Bacillati</taxon>
        <taxon>Actinomycetota</taxon>
        <taxon>Actinomycetes</taxon>
        <taxon>Kitasatosporales</taxon>
        <taxon>Streptomycetaceae</taxon>
        <taxon>Streptomyces</taxon>
    </lineage>
</organism>
<dbReference type="Pfam" id="PF13905">
    <property type="entry name" value="Thioredoxin_8"/>
    <property type="match status" value="1"/>
</dbReference>
<dbReference type="SUPFAM" id="SSF52833">
    <property type="entry name" value="Thioredoxin-like"/>
    <property type="match status" value="1"/>
</dbReference>
<feature type="domain" description="Thioredoxin" evidence="3">
    <location>
        <begin position="1"/>
        <end position="157"/>
    </location>
</feature>
<keyword evidence="1" id="KW-0677">Repeat</keyword>
<feature type="region of interest" description="Disordered" evidence="2">
    <location>
        <begin position="1"/>
        <end position="22"/>
    </location>
</feature>
<dbReference type="InterPro" id="IPR045302">
    <property type="entry name" value="NHL2_NHL_rpt_dom"/>
</dbReference>
<comment type="caution">
    <text evidence="4">The sequence shown here is derived from an EMBL/GenBank/DDBJ whole genome shotgun (WGS) entry which is preliminary data.</text>
</comment>
<dbReference type="EMBL" id="BMVF01000002">
    <property type="protein sequence ID" value="GHD85349.1"/>
    <property type="molecule type" value="Genomic_DNA"/>
</dbReference>
<dbReference type="Pfam" id="PF01436">
    <property type="entry name" value="NHL"/>
    <property type="match status" value="2"/>
</dbReference>
<dbReference type="Proteomes" id="UP000608955">
    <property type="component" value="Unassembled WGS sequence"/>
</dbReference>
<dbReference type="InterPro" id="IPR036249">
    <property type="entry name" value="Thioredoxin-like_sf"/>
</dbReference>
<name>A0A918Y0M1_9ACTN</name>
<dbReference type="Gene3D" id="2.120.10.30">
    <property type="entry name" value="TolB, C-terminal domain"/>
    <property type="match status" value="2"/>
</dbReference>
<feature type="compositionally biased region" description="Low complexity" evidence="2">
    <location>
        <begin position="1"/>
        <end position="10"/>
    </location>
</feature>
<evidence type="ECO:0000313" key="4">
    <source>
        <dbReference type="EMBL" id="GHD85349.1"/>
    </source>
</evidence>